<accession>A0A923LIU0</accession>
<gene>
    <name evidence="2" type="primary">alsK</name>
    <name evidence="2" type="ORF">H8S37_11130</name>
</gene>
<dbReference type="InterPro" id="IPR000600">
    <property type="entry name" value="ROK"/>
</dbReference>
<dbReference type="CDD" id="cd24070">
    <property type="entry name" value="ASKHA_NBD_ROK_AlsK"/>
    <property type="match status" value="1"/>
</dbReference>
<evidence type="ECO:0000313" key="2">
    <source>
        <dbReference type="EMBL" id="MBC5689471.1"/>
    </source>
</evidence>
<dbReference type="Gene3D" id="3.30.420.40">
    <property type="match status" value="2"/>
</dbReference>
<sequence length="315" mass="35177">MNISTDTKEYVIGIDIGGTNFRIGGILQNGSLITEPIKYSSRSMFRLGSPVEILIQVITDFVCSFPDYHMKGICIGFPGTVDHAKETVISCPNLLSFTDLNIAAPLEERFKVPVIAEHDVILLLSYDIRQKHLEDADCIVSFYVGTGLGNGIYIHGRFLDGKNGVAGELGHIPVYSKEETCPCGNKGCIELFCAGKALERIHDTYLSNIPFADIFSHYEQTPKLHEYLDFMAMALSTEINILDPVHIILAGGVIHMKDFPYQELCQKIYDYARKPYPANSLDFMKGSNNPFAGILGAGIYMWNKLNHKHFKEDKL</sequence>
<dbReference type="InterPro" id="IPR049874">
    <property type="entry name" value="ROK_cs"/>
</dbReference>
<dbReference type="PROSITE" id="PS01125">
    <property type="entry name" value="ROK"/>
    <property type="match status" value="1"/>
</dbReference>
<dbReference type="InterPro" id="IPR043129">
    <property type="entry name" value="ATPase_NBD"/>
</dbReference>
<evidence type="ECO:0000256" key="1">
    <source>
        <dbReference type="ARBA" id="ARBA00006479"/>
    </source>
</evidence>
<dbReference type="PANTHER" id="PTHR18964">
    <property type="entry name" value="ROK (REPRESSOR, ORF, KINASE) FAMILY"/>
    <property type="match status" value="1"/>
</dbReference>
<evidence type="ECO:0000313" key="3">
    <source>
        <dbReference type="Proteomes" id="UP000652477"/>
    </source>
</evidence>
<keyword evidence="2" id="KW-0808">Transferase</keyword>
<dbReference type="RefSeq" id="WP_186876140.1">
    <property type="nucleotide sequence ID" value="NZ_JACOPF010000002.1"/>
</dbReference>
<proteinExistence type="inferred from homology"/>
<dbReference type="EC" id="2.7.1.55" evidence="2"/>
<dbReference type="AlphaFoldDB" id="A0A923LIU0"/>
<comment type="similarity">
    <text evidence="1">Belongs to the ROK (NagC/XylR) family.</text>
</comment>
<keyword evidence="3" id="KW-1185">Reference proteome</keyword>
<dbReference type="PANTHER" id="PTHR18964:SF174">
    <property type="entry name" value="D-ALLOSE KINASE-RELATED"/>
    <property type="match status" value="1"/>
</dbReference>
<dbReference type="NCBIfam" id="NF007251">
    <property type="entry name" value="PRK09698.1"/>
    <property type="match status" value="1"/>
</dbReference>
<dbReference type="GO" id="GO:0008787">
    <property type="term" value="F:D-allose kinase activity"/>
    <property type="evidence" value="ECO:0007669"/>
    <property type="project" value="UniProtKB-EC"/>
</dbReference>
<name>A0A923LIU0_9FIRM</name>
<dbReference type="SUPFAM" id="SSF53067">
    <property type="entry name" value="Actin-like ATPase domain"/>
    <property type="match status" value="1"/>
</dbReference>
<protein>
    <submittedName>
        <fullName evidence="2">Allose kinase</fullName>
        <ecNumber evidence="2">2.7.1.55</ecNumber>
    </submittedName>
</protein>
<dbReference type="Proteomes" id="UP000652477">
    <property type="component" value="Unassembled WGS sequence"/>
</dbReference>
<comment type="caution">
    <text evidence="2">The sequence shown here is derived from an EMBL/GenBank/DDBJ whole genome shotgun (WGS) entry which is preliminary data.</text>
</comment>
<dbReference type="Pfam" id="PF00480">
    <property type="entry name" value="ROK"/>
    <property type="match status" value="1"/>
</dbReference>
<organism evidence="2 3">
    <name type="scientific">Mediterraneibacter hominis</name>
    <dbReference type="NCBI Taxonomy" id="2763054"/>
    <lineage>
        <taxon>Bacteria</taxon>
        <taxon>Bacillati</taxon>
        <taxon>Bacillota</taxon>
        <taxon>Clostridia</taxon>
        <taxon>Lachnospirales</taxon>
        <taxon>Lachnospiraceae</taxon>
        <taxon>Mediterraneibacter</taxon>
    </lineage>
</organism>
<keyword evidence="2" id="KW-0418">Kinase</keyword>
<reference evidence="2" key="1">
    <citation type="submission" date="2020-08" db="EMBL/GenBank/DDBJ databases">
        <title>Genome public.</title>
        <authorList>
            <person name="Liu C."/>
            <person name="Sun Q."/>
        </authorList>
    </citation>
    <scope>NUCLEOTIDE SEQUENCE</scope>
    <source>
        <strain evidence="2">NSJ-55</strain>
    </source>
</reference>
<dbReference type="EMBL" id="JACOPF010000002">
    <property type="protein sequence ID" value="MBC5689471.1"/>
    <property type="molecule type" value="Genomic_DNA"/>
</dbReference>